<comment type="similarity">
    <text evidence="2">Belongs to the SsgA family.</text>
</comment>
<protein>
    <submittedName>
        <fullName evidence="7">SsgA family sporulation/cell division regulator</fullName>
    </submittedName>
</protein>
<organism evidence="7 8">
    <name type="scientific">Streptomyces sp. 900105755</name>
    <dbReference type="NCBI Taxonomy" id="3154389"/>
    <lineage>
        <taxon>Bacteria</taxon>
        <taxon>Bacillati</taxon>
        <taxon>Actinomycetota</taxon>
        <taxon>Actinomycetes</taxon>
        <taxon>Kitasatosporales</taxon>
        <taxon>Streptomycetaceae</taxon>
        <taxon>Streptomyces</taxon>
    </lineage>
</organism>
<evidence type="ECO:0000256" key="4">
    <source>
        <dbReference type="ARBA" id="ARBA00022969"/>
    </source>
</evidence>
<dbReference type="RefSeq" id="WP_351956907.1">
    <property type="nucleotide sequence ID" value="NZ_JBEOZM010000004.1"/>
</dbReference>
<keyword evidence="6" id="KW-0131">Cell cycle</keyword>
<gene>
    <name evidence="7" type="ORF">ABT211_11585</name>
</gene>
<keyword evidence="3" id="KW-0132">Cell division</keyword>
<comment type="subcellular location">
    <subcellularLocation>
        <location evidence="1">Cell septum</location>
    </subcellularLocation>
</comment>
<dbReference type="InterPro" id="IPR006776">
    <property type="entry name" value="SsgB"/>
</dbReference>
<evidence type="ECO:0000256" key="5">
    <source>
        <dbReference type="ARBA" id="ARBA00023210"/>
    </source>
</evidence>
<dbReference type="Pfam" id="PF04686">
    <property type="entry name" value="SsgA"/>
    <property type="match status" value="1"/>
</dbReference>
<evidence type="ECO:0000313" key="8">
    <source>
        <dbReference type="Proteomes" id="UP001490365"/>
    </source>
</evidence>
<reference evidence="7 8" key="1">
    <citation type="submission" date="2024-06" db="EMBL/GenBank/DDBJ databases">
        <title>The Natural Products Discovery Center: Release of the First 8490 Sequenced Strains for Exploring Actinobacteria Biosynthetic Diversity.</title>
        <authorList>
            <person name="Kalkreuter E."/>
            <person name="Kautsar S.A."/>
            <person name="Yang D."/>
            <person name="Bader C.D."/>
            <person name="Teijaro C.N."/>
            <person name="Fluegel L."/>
            <person name="Davis C.M."/>
            <person name="Simpson J.R."/>
            <person name="Lauterbach L."/>
            <person name="Steele A.D."/>
            <person name="Gui C."/>
            <person name="Meng S."/>
            <person name="Li G."/>
            <person name="Viehrig K."/>
            <person name="Ye F."/>
            <person name="Su P."/>
            <person name="Kiefer A.F."/>
            <person name="Nichols A."/>
            <person name="Cepeda A.J."/>
            <person name="Yan W."/>
            <person name="Fan B."/>
            <person name="Jiang Y."/>
            <person name="Adhikari A."/>
            <person name="Zheng C.-J."/>
            <person name="Schuster L."/>
            <person name="Cowan T.M."/>
            <person name="Smanski M.J."/>
            <person name="Chevrette M.G."/>
            <person name="De Carvalho L.P.S."/>
            <person name="Shen B."/>
        </authorList>
    </citation>
    <scope>NUCLEOTIDE SEQUENCE [LARGE SCALE GENOMIC DNA]</scope>
    <source>
        <strain evidence="7 8">NPDC001694</strain>
    </source>
</reference>
<dbReference type="Proteomes" id="UP001490365">
    <property type="component" value="Unassembled WGS sequence"/>
</dbReference>
<evidence type="ECO:0000256" key="1">
    <source>
        <dbReference type="ARBA" id="ARBA00004431"/>
    </source>
</evidence>
<keyword evidence="8" id="KW-1185">Reference proteome</keyword>
<keyword evidence="4" id="KW-0749">Sporulation</keyword>
<proteinExistence type="inferred from homology"/>
<comment type="caution">
    <text evidence="7">The sequence shown here is derived from an EMBL/GenBank/DDBJ whole genome shotgun (WGS) entry which is preliminary data.</text>
</comment>
<evidence type="ECO:0000256" key="3">
    <source>
        <dbReference type="ARBA" id="ARBA00022618"/>
    </source>
</evidence>
<keyword evidence="5" id="KW-0717">Septation</keyword>
<sequence length="120" mass="13026">MSVPMHAALRYETDDPYAVRTVFHPPGQDRSVEWFFGRDMLAEALSGPTGQGDVRMWPGTDSGRDVIVVALCSPAGSALLQFPARDVESFLRETWSAVPPGAEPARLDLDAELARLLAGN</sequence>
<dbReference type="InterPro" id="IPR038658">
    <property type="entry name" value="SsgB_sf"/>
</dbReference>
<dbReference type="EMBL" id="JBEOZM010000004">
    <property type="protein sequence ID" value="MER6267930.1"/>
    <property type="molecule type" value="Genomic_DNA"/>
</dbReference>
<accession>A0ABV1TD03</accession>
<name>A0ABV1TD03_9ACTN</name>
<evidence type="ECO:0000256" key="6">
    <source>
        <dbReference type="ARBA" id="ARBA00023306"/>
    </source>
</evidence>
<evidence type="ECO:0000313" key="7">
    <source>
        <dbReference type="EMBL" id="MER6267930.1"/>
    </source>
</evidence>
<dbReference type="Gene3D" id="2.30.31.20">
    <property type="entry name" value="Sporulation-specific cell division protein SsgB"/>
    <property type="match status" value="1"/>
</dbReference>
<evidence type="ECO:0000256" key="2">
    <source>
        <dbReference type="ARBA" id="ARBA00009323"/>
    </source>
</evidence>